<accession>A0A160T1D8</accession>
<gene>
    <name evidence="4" type="ORF">CFX0092_A1081</name>
</gene>
<protein>
    <submittedName>
        <fullName evidence="4">GCN5-related N-acetyltransferase</fullName>
    </submittedName>
</protein>
<dbReference type="Proteomes" id="UP000215027">
    <property type="component" value="Chromosome I"/>
</dbReference>
<dbReference type="InterPro" id="IPR000182">
    <property type="entry name" value="GNAT_dom"/>
</dbReference>
<dbReference type="KEGG" id="pbf:CFX0092_A1081"/>
<dbReference type="PANTHER" id="PTHR43877">
    <property type="entry name" value="AMINOALKYLPHOSPHONATE N-ACETYLTRANSFERASE-RELATED-RELATED"/>
    <property type="match status" value="1"/>
</dbReference>
<keyword evidence="1" id="KW-0808">Transferase</keyword>
<evidence type="ECO:0000313" key="5">
    <source>
        <dbReference type="Proteomes" id="UP000215027"/>
    </source>
</evidence>
<dbReference type="GO" id="GO:0016747">
    <property type="term" value="F:acyltransferase activity, transferring groups other than amino-acyl groups"/>
    <property type="evidence" value="ECO:0007669"/>
    <property type="project" value="InterPro"/>
</dbReference>
<dbReference type="CDD" id="cd04301">
    <property type="entry name" value="NAT_SF"/>
    <property type="match status" value="1"/>
</dbReference>
<evidence type="ECO:0000256" key="1">
    <source>
        <dbReference type="ARBA" id="ARBA00022679"/>
    </source>
</evidence>
<dbReference type="PROSITE" id="PS51186">
    <property type="entry name" value="GNAT"/>
    <property type="match status" value="1"/>
</dbReference>
<dbReference type="Pfam" id="PF00583">
    <property type="entry name" value="Acetyltransf_1"/>
    <property type="match status" value="1"/>
</dbReference>
<name>A0A160T1D8_9CHLR</name>
<keyword evidence="5" id="KW-1185">Reference proteome</keyword>
<dbReference type="InterPro" id="IPR050832">
    <property type="entry name" value="Bact_Acetyltransf"/>
</dbReference>
<dbReference type="InterPro" id="IPR016181">
    <property type="entry name" value="Acyl_CoA_acyltransferase"/>
</dbReference>
<dbReference type="AlphaFoldDB" id="A0A160T1D8"/>
<keyword evidence="2" id="KW-0012">Acyltransferase</keyword>
<evidence type="ECO:0000313" key="4">
    <source>
        <dbReference type="EMBL" id="CUS02959.2"/>
    </source>
</evidence>
<evidence type="ECO:0000256" key="2">
    <source>
        <dbReference type="ARBA" id="ARBA00023315"/>
    </source>
</evidence>
<dbReference type="OrthoDB" id="3771710at2"/>
<reference evidence="4" key="1">
    <citation type="submission" date="2016-01" db="EMBL/GenBank/DDBJ databases">
        <authorList>
            <person name="Mcilroy J.S."/>
            <person name="Karst M S."/>
            <person name="Albertsen M."/>
        </authorList>
    </citation>
    <scope>NUCLEOTIDE SEQUENCE</scope>
    <source>
        <strain evidence="4">Cfx-K</strain>
    </source>
</reference>
<dbReference type="Gene3D" id="3.40.630.30">
    <property type="match status" value="1"/>
</dbReference>
<dbReference type="SUPFAM" id="SSF55729">
    <property type="entry name" value="Acyl-CoA N-acyltransferases (Nat)"/>
    <property type="match status" value="1"/>
</dbReference>
<organism evidence="4 5">
    <name type="scientific">Candidatus Promineifilum breve</name>
    <dbReference type="NCBI Taxonomy" id="1806508"/>
    <lineage>
        <taxon>Bacteria</taxon>
        <taxon>Bacillati</taxon>
        <taxon>Chloroflexota</taxon>
        <taxon>Ardenticatenia</taxon>
        <taxon>Candidatus Promineifilales</taxon>
        <taxon>Candidatus Promineifilaceae</taxon>
        <taxon>Candidatus Promineifilum</taxon>
    </lineage>
</organism>
<dbReference type="RefSeq" id="WP_095042517.1">
    <property type="nucleotide sequence ID" value="NZ_LN890655.1"/>
</dbReference>
<dbReference type="EMBL" id="LN890655">
    <property type="protein sequence ID" value="CUS02959.2"/>
    <property type="molecule type" value="Genomic_DNA"/>
</dbReference>
<evidence type="ECO:0000259" key="3">
    <source>
        <dbReference type="PROSITE" id="PS51186"/>
    </source>
</evidence>
<feature type="domain" description="N-acetyltransferase" evidence="3">
    <location>
        <begin position="159"/>
        <end position="298"/>
    </location>
</feature>
<proteinExistence type="predicted"/>
<sequence length="298" mass="33636">MTLHSRPYQAESDYDHMRALLIDSLGRAGLPVYATIGDIDWWRSADEDPRAVYMAQLWFDDERPVAWAWPVDDQVDFVVHPDYPALQDAVLTWAEAEYRQRRGETPEKPMRAWGFTRDAARNAALAARGYQPTDDGFVLYTQAVTAPAQPPPLPPGYWFDHVRGTADLARRVAVQRAAFESEFMTEDIARAVQASPTYRPELDLVIVAPDNSYAAFALIWLDDANRVGVFEPVGVAADHRRRGLGRALMAEGVRRLAERGARTACVQTGFDNHRARGLYQAAGFAEFDRNYAWIRPTH</sequence>